<gene>
    <name evidence="2" type="ordered locus">Os05g0141066</name>
    <name evidence="2" type="ORF">OSNPB_050141066</name>
</gene>
<name>A0A0P0WHP2_ORYSJ</name>
<organism evidence="2 3">
    <name type="scientific">Oryza sativa subsp. japonica</name>
    <name type="common">Rice</name>
    <dbReference type="NCBI Taxonomy" id="39947"/>
    <lineage>
        <taxon>Eukaryota</taxon>
        <taxon>Viridiplantae</taxon>
        <taxon>Streptophyta</taxon>
        <taxon>Embryophyta</taxon>
        <taxon>Tracheophyta</taxon>
        <taxon>Spermatophyta</taxon>
        <taxon>Magnoliopsida</taxon>
        <taxon>Liliopsida</taxon>
        <taxon>Poales</taxon>
        <taxon>Poaceae</taxon>
        <taxon>BOP clade</taxon>
        <taxon>Oryzoideae</taxon>
        <taxon>Oryzeae</taxon>
        <taxon>Oryzinae</taxon>
        <taxon>Oryza</taxon>
        <taxon>Oryza sativa</taxon>
    </lineage>
</organism>
<protein>
    <submittedName>
        <fullName evidence="2">Os05g0141066 protein</fullName>
    </submittedName>
</protein>
<accession>A0A0P0WHP2</accession>
<reference evidence="2 3" key="2">
    <citation type="journal article" date="2013" name="Plant Cell Physiol.">
        <title>Rice Annotation Project Database (RAP-DB): an integrative and interactive database for rice genomics.</title>
        <authorList>
            <person name="Sakai H."/>
            <person name="Lee S.S."/>
            <person name="Tanaka T."/>
            <person name="Numa H."/>
            <person name="Kim J."/>
            <person name="Kawahara Y."/>
            <person name="Wakimoto H."/>
            <person name="Yang C.C."/>
            <person name="Iwamoto M."/>
            <person name="Abe T."/>
            <person name="Yamada Y."/>
            <person name="Muto A."/>
            <person name="Inokuchi H."/>
            <person name="Ikemura T."/>
            <person name="Matsumoto T."/>
            <person name="Sasaki T."/>
            <person name="Itoh T."/>
        </authorList>
    </citation>
    <scope>NUCLEOTIDE SEQUENCE [LARGE SCALE GENOMIC DNA]</scope>
    <source>
        <strain evidence="3">cv. Nipponbare</strain>
    </source>
</reference>
<sequence>MQRGGEDERAYELVQAPSARSPRSSAVGHPAFSAVAVAVAVAAPSHGLEELEPAPFGFAAVGRGFGRPMGRSGC</sequence>
<reference evidence="3" key="1">
    <citation type="journal article" date="2005" name="Nature">
        <title>The map-based sequence of the rice genome.</title>
        <authorList>
            <consortium name="International rice genome sequencing project (IRGSP)"/>
            <person name="Matsumoto T."/>
            <person name="Wu J."/>
            <person name="Kanamori H."/>
            <person name="Katayose Y."/>
            <person name="Fujisawa M."/>
            <person name="Namiki N."/>
            <person name="Mizuno H."/>
            <person name="Yamamoto K."/>
            <person name="Antonio B.A."/>
            <person name="Baba T."/>
            <person name="Sakata K."/>
            <person name="Nagamura Y."/>
            <person name="Aoki H."/>
            <person name="Arikawa K."/>
            <person name="Arita K."/>
            <person name="Bito T."/>
            <person name="Chiden Y."/>
            <person name="Fujitsuka N."/>
            <person name="Fukunaka R."/>
            <person name="Hamada M."/>
            <person name="Harada C."/>
            <person name="Hayashi A."/>
            <person name="Hijishita S."/>
            <person name="Honda M."/>
            <person name="Hosokawa S."/>
            <person name="Ichikawa Y."/>
            <person name="Idonuma A."/>
            <person name="Iijima M."/>
            <person name="Ikeda M."/>
            <person name="Ikeno M."/>
            <person name="Ito K."/>
            <person name="Ito S."/>
            <person name="Ito T."/>
            <person name="Ito Y."/>
            <person name="Ito Y."/>
            <person name="Iwabuchi A."/>
            <person name="Kamiya K."/>
            <person name="Karasawa W."/>
            <person name="Kurita K."/>
            <person name="Katagiri S."/>
            <person name="Kikuta A."/>
            <person name="Kobayashi H."/>
            <person name="Kobayashi N."/>
            <person name="Machita K."/>
            <person name="Maehara T."/>
            <person name="Masukawa M."/>
            <person name="Mizubayashi T."/>
            <person name="Mukai Y."/>
            <person name="Nagasaki H."/>
            <person name="Nagata Y."/>
            <person name="Naito S."/>
            <person name="Nakashima M."/>
            <person name="Nakama Y."/>
            <person name="Nakamichi Y."/>
            <person name="Nakamura M."/>
            <person name="Meguro A."/>
            <person name="Negishi M."/>
            <person name="Ohta I."/>
            <person name="Ohta T."/>
            <person name="Okamoto M."/>
            <person name="Ono N."/>
            <person name="Saji S."/>
            <person name="Sakaguchi M."/>
            <person name="Sakai K."/>
            <person name="Shibata M."/>
            <person name="Shimokawa T."/>
            <person name="Song J."/>
            <person name="Takazaki Y."/>
            <person name="Terasawa K."/>
            <person name="Tsugane M."/>
            <person name="Tsuji K."/>
            <person name="Ueda S."/>
            <person name="Waki K."/>
            <person name="Yamagata H."/>
            <person name="Yamamoto M."/>
            <person name="Yamamoto S."/>
            <person name="Yamane H."/>
            <person name="Yoshiki S."/>
            <person name="Yoshihara R."/>
            <person name="Yukawa K."/>
            <person name="Zhong H."/>
            <person name="Yano M."/>
            <person name="Yuan Q."/>
            <person name="Ouyang S."/>
            <person name="Liu J."/>
            <person name="Jones K.M."/>
            <person name="Gansberger K."/>
            <person name="Moffat K."/>
            <person name="Hill J."/>
            <person name="Bera J."/>
            <person name="Fadrosh D."/>
            <person name="Jin S."/>
            <person name="Johri S."/>
            <person name="Kim M."/>
            <person name="Overton L."/>
            <person name="Reardon M."/>
            <person name="Tsitrin T."/>
            <person name="Vuong H."/>
            <person name="Weaver B."/>
            <person name="Ciecko A."/>
            <person name="Tallon L."/>
            <person name="Jackson J."/>
            <person name="Pai G."/>
            <person name="Aken S.V."/>
            <person name="Utterback T."/>
            <person name="Reidmuller S."/>
            <person name="Feldblyum T."/>
            <person name="Hsiao J."/>
            <person name="Zismann V."/>
            <person name="Iobst S."/>
            <person name="de Vazeille A.R."/>
            <person name="Buell C.R."/>
            <person name="Ying K."/>
            <person name="Li Y."/>
            <person name="Lu T."/>
            <person name="Huang Y."/>
            <person name="Zhao Q."/>
            <person name="Feng Q."/>
            <person name="Zhang L."/>
            <person name="Zhu J."/>
            <person name="Weng Q."/>
            <person name="Mu J."/>
            <person name="Lu Y."/>
            <person name="Fan D."/>
            <person name="Liu Y."/>
            <person name="Guan J."/>
            <person name="Zhang Y."/>
            <person name="Yu S."/>
            <person name="Liu X."/>
            <person name="Zhang Y."/>
            <person name="Hong G."/>
            <person name="Han B."/>
            <person name="Choisne N."/>
            <person name="Demange N."/>
            <person name="Orjeda G."/>
            <person name="Samain S."/>
            <person name="Cattolico L."/>
            <person name="Pelletier E."/>
            <person name="Couloux A."/>
            <person name="Segurens B."/>
            <person name="Wincker P."/>
            <person name="D'Hont A."/>
            <person name="Scarpelli C."/>
            <person name="Weissenbach J."/>
            <person name="Salanoubat M."/>
            <person name="Quetier F."/>
            <person name="Yu Y."/>
            <person name="Kim H.R."/>
            <person name="Rambo T."/>
            <person name="Currie J."/>
            <person name="Collura K."/>
            <person name="Luo M."/>
            <person name="Yang T."/>
            <person name="Ammiraju J.S.S."/>
            <person name="Engler F."/>
            <person name="Soderlund C."/>
            <person name="Wing R.A."/>
            <person name="Palmer L.E."/>
            <person name="de la Bastide M."/>
            <person name="Spiegel L."/>
            <person name="Nascimento L."/>
            <person name="Zutavern T."/>
            <person name="O'Shaughnessy A."/>
            <person name="Dike S."/>
            <person name="Dedhia N."/>
            <person name="Preston R."/>
            <person name="Balija V."/>
            <person name="McCombie W.R."/>
            <person name="Chow T."/>
            <person name="Chen H."/>
            <person name="Chung M."/>
            <person name="Chen C."/>
            <person name="Shaw J."/>
            <person name="Wu H."/>
            <person name="Hsiao K."/>
            <person name="Chao Y."/>
            <person name="Chu M."/>
            <person name="Cheng C."/>
            <person name="Hour A."/>
            <person name="Lee P."/>
            <person name="Lin S."/>
            <person name="Lin Y."/>
            <person name="Liou J."/>
            <person name="Liu S."/>
            <person name="Hsing Y."/>
            <person name="Raghuvanshi S."/>
            <person name="Mohanty A."/>
            <person name="Bharti A.K."/>
            <person name="Gaur A."/>
            <person name="Gupta V."/>
            <person name="Kumar D."/>
            <person name="Ravi V."/>
            <person name="Vij S."/>
            <person name="Kapur A."/>
            <person name="Khurana P."/>
            <person name="Khurana P."/>
            <person name="Khurana J.P."/>
            <person name="Tyagi A.K."/>
            <person name="Gaikwad K."/>
            <person name="Singh A."/>
            <person name="Dalal V."/>
            <person name="Srivastava S."/>
            <person name="Dixit A."/>
            <person name="Pal A.K."/>
            <person name="Ghazi I.A."/>
            <person name="Yadav M."/>
            <person name="Pandit A."/>
            <person name="Bhargava A."/>
            <person name="Sureshbabu K."/>
            <person name="Batra K."/>
            <person name="Sharma T.R."/>
            <person name="Mohapatra T."/>
            <person name="Singh N.K."/>
            <person name="Messing J."/>
            <person name="Nelson A.B."/>
            <person name="Fuks G."/>
            <person name="Kavchok S."/>
            <person name="Keizer G."/>
            <person name="Linton E."/>
            <person name="Llaca V."/>
            <person name="Song R."/>
            <person name="Tanyolac B."/>
            <person name="Young S."/>
            <person name="Ho-Il K."/>
            <person name="Hahn J.H."/>
            <person name="Sangsakoo G."/>
            <person name="Vanavichit A."/>
            <person name="de Mattos Luiz.A.T."/>
            <person name="Zimmer P.D."/>
            <person name="Malone G."/>
            <person name="Dellagostin O."/>
            <person name="de Oliveira A.C."/>
            <person name="Bevan M."/>
            <person name="Bancroft I."/>
            <person name="Minx P."/>
            <person name="Cordum H."/>
            <person name="Wilson R."/>
            <person name="Cheng Z."/>
            <person name="Jin W."/>
            <person name="Jiang J."/>
            <person name="Leong S.A."/>
            <person name="Iwama H."/>
            <person name="Gojobori T."/>
            <person name="Itoh T."/>
            <person name="Niimura Y."/>
            <person name="Fujii Y."/>
            <person name="Habara T."/>
            <person name="Sakai H."/>
            <person name="Sato Y."/>
            <person name="Wilson G."/>
            <person name="Kumar K."/>
            <person name="McCouch S."/>
            <person name="Juretic N."/>
            <person name="Hoen D."/>
            <person name="Wright S."/>
            <person name="Bruskiewich R."/>
            <person name="Bureau T."/>
            <person name="Miyao A."/>
            <person name="Hirochika H."/>
            <person name="Nishikawa T."/>
            <person name="Kadowaki K."/>
            <person name="Sugiura M."/>
            <person name="Burr B."/>
            <person name="Sasaki T."/>
        </authorList>
    </citation>
    <scope>NUCLEOTIDE SEQUENCE [LARGE SCALE GENOMIC DNA]</scope>
    <source>
        <strain evidence="3">cv. Nipponbare</strain>
    </source>
</reference>
<proteinExistence type="predicted"/>
<evidence type="ECO:0000256" key="1">
    <source>
        <dbReference type="SAM" id="MobiDB-lite"/>
    </source>
</evidence>
<dbReference type="PaxDb" id="39947-A0A0P0WHP2"/>
<dbReference type="AlphaFoldDB" id="A0A0P0WHP2"/>
<reference evidence="2 3" key="3">
    <citation type="journal article" date="2013" name="Rice">
        <title>Improvement of the Oryza sativa Nipponbare reference genome using next generation sequence and optical map data.</title>
        <authorList>
            <person name="Kawahara Y."/>
            <person name="de la Bastide M."/>
            <person name="Hamilton J.P."/>
            <person name="Kanamori H."/>
            <person name="McCombie W.R."/>
            <person name="Ouyang S."/>
            <person name="Schwartz D.C."/>
            <person name="Tanaka T."/>
            <person name="Wu J."/>
            <person name="Zhou S."/>
            <person name="Childs K.L."/>
            <person name="Davidson R.M."/>
            <person name="Lin H."/>
            <person name="Quesada-Ocampo L."/>
            <person name="Vaillancourt B."/>
            <person name="Sakai H."/>
            <person name="Lee S.S."/>
            <person name="Kim J."/>
            <person name="Numa H."/>
            <person name="Itoh T."/>
            <person name="Buell C.R."/>
            <person name="Matsumoto T."/>
        </authorList>
    </citation>
    <scope>NUCLEOTIDE SEQUENCE [LARGE SCALE GENOMIC DNA]</scope>
    <source>
        <strain evidence="3">cv. Nipponbare</strain>
    </source>
</reference>
<dbReference type="Proteomes" id="UP000059680">
    <property type="component" value="Chromosome 5"/>
</dbReference>
<dbReference type="EMBL" id="AP014961">
    <property type="protein sequence ID" value="BAS92196.1"/>
    <property type="molecule type" value="Genomic_DNA"/>
</dbReference>
<evidence type="ECO:0000313" key="2">
    <source>
        <dbReference type="EMBL" id="BAS92196.1"/>
    </source>
</evidence>
<evidence type="ECO:0000313" key="3">
    <source>
        <dbReference type="Proteomes" id="UP000059680"/>
    </source>
</evidence>
<feature type="region of interest" description="Disordered" evidence="1">
    <location>
        <begin position="1"/>
        <end position="26"/>
    </location>
</feature>
<feature type="compositionally biased region" description="Basic and acidic residues" evidence="1">
    <location>
        <begin position="1"/>
        <end position="11"/>
    </location>
</feature>
<dbReference type="InParanoid" id="A0A0P0WHP2"/>
<keyword evidence="3" id="KW-1185">Reference proteome</keyword>
<feature type="compositionally biased region" description="Low complexity" evidence="1">
    <location>
        <begin position="16"/>
        <end position="26"/>
    </location>
</feature>